<dbReference type="Pfam" id="PF01171">
    <property type="entry name" value="ATP_bind_3"/>
    <property type="match status" value="1"/>
</dbReference>
<comment type="function">
    <text evidence="6">Ligates lysine onto the cytidine present at position 34 of the AUA codon-specific tRNA(Ile) that contains the anticodon CAU, in an ATP-dependent manner. Cytidine is converted to lysidine, thus changing the amino acid specificity of the tRNA from methionine to isoleucine.</text>
</comment>
<organism evidence="8 9">
    <name type="scientific">Jannaschia donghaensis</name>
    <dbReference type="NCBI Taxonomy" id="420998"/>
    <lineage>
        <taxon>Bacteria</taxon>
        <taxon>Pseudomonadati</taxon>
        <taxon>Pseudomonadota</taxon>
        <taxon>Alphaproteobacteria</taxon>
        <taxon>Rhodobacterales</taxon>
        <taxon>Roseobacteraceae</taxon>
        <taxon>Jannaschia</taxon>
    </lineage>
</organism>
<dbReference type="EMBL" id="CXSU01000012">
    <property type="protein sequence ID" value="CTQ49920.1"/>
    <property type="molecule type" value="Genomic_DNA"/>
</dbReference>
<keyword evidence="2 6" id="KW-0819">tRNA processing</keyword>
<keyword evidence="1 6" id="KW-0436">Ligase</keyword>
<evidence type="ECO:0000259" key="7">
    <source>
        <dbReference type="Pfam" id="PF01171"/>
    </source>
</evidence>
<evidence type="ECO:0000256" key="2">
    <source>
        <dbReference type="ARBA" id="ARBA00022694"/>
    </source>
</evidence>
<evidence type="ECO:0000256" key="4">
    <source>
        <dbReference type="ARBA" id="ARBA00022840"/>
    </source>
</evidence>
<dbReference type="SUPFAM" id="SSF52402">
    <property type="entry name" value="Adenine nucleotide alpha hydrolases-like"/>
    <property type="match status" value="1"/>
</dbReference>
<dbReference type="InterPro" id="IPR014729">
    <property type="entry name" value="Rossmann-like_a/b/a_fold"/>
</dbReference>
<dbReference type="GO" id="GO:0006400">
    <property type="term" value="P:tRNA modification"/>
    <property type="evidence" value="ECO:0007669"/>
    <property type="project" value="UniProtKB-UniRule"/>
</dbReference>
<comment type="catalytic activity">
    <reaction evidence="5 6">
        <text>cytidine(34) in tRNA(Ile2) + L-lysine + ATP = lysidine(34) in tRNA(Ile2) + AMP + diphosphate + H(+)</text>
        <dbReference type="Rhea" id="RHEA:43744"/>
        <dbReference type="Rhea" id="RHEA-COMP:10625"/>
        <dbReference type="Rhea" id="RHEA-COMP:10670"/>
        <dbReference type="ChEBI" id="CHEBI:15378"/>
        <dbReference type="ChEBI" id="CHEBI:30616"/>
        <dbReference type="ChEBI" id="CHEBI:32551"/>
        <dbReference type="ChEBI" id="CHEBI:33019"/>
        <dbReference type="ChEBI" id="CHEBI:82748"/>
        <dbReference type="ChEBI" id="CHEBI:83665"/>
        <dbReference type="ChEBI" id="CHEBI:456215"/>
        <dbReference type="EC" id="6.3.4.19"/>
    </reaction>
</comment>
<dbReference type="PANTHER" id="PTHR43033">
    <property type="entry name" value="TRNA(ILE)-LYSIDINE SYNTHASE-RELATED"/>
    <property type="match status" value="1"/>
</dbReference>
<comment type="similarity">
    <text evidence="6">Belongs to the tRNA(Ile)-lysidine synthase family.</text>
</comment>
<dbReference type="STRING" id="420998.JDO7802_01937"/>
<dbReference type="Gene3D" id="3.40.50.620">
    <property type="entry name" value="HUPs"/>
    <property type="match status" value="1"/>
</dbReference>
<evidence type="ECO:0000256" key="6">
    <source>
        <dbReference type="HAMAP-Rule" id="MF_01161"/>
    </source>
</evidence>
<protein>
    <recommendedName>
        <fullName evidence="6">tRNA(Ile)-lysidine synthase</fullName>
        <ecNumber evidence="6">6.3.4.19</ecNumber>
    </recommendedName>
    <alternativeName>
        <fullName evidence="6">tRNA(Ile)-2-lysyl-cytidine synthase</fullName>
    </alternativeName>
    <alternativeName>
        <fullName evidence="6">tRNA(Ile)-lysidine synthetase</fullName>
    </alternativeName>
</protein>
<sequence>MAASDDPTPEAAIEQLFRARSDDVRIGPVGVAVSGGGDSLALLIAARAFAARHDLPIWAATVDHGLRPEAAEEARQVAQICAARGVPHDILTLRLPDGSGLQARARAARYDALGSWAKSRGIARVLVGHTRDDVVESLVMRLRRGVGLDGLAEMPDWWTDSDLQGWGRPFLTLSRTCLHRYVADHGLDPIADPSNDDTRFERVEVRKALATLGWTDGALARSARHLARAAQSIDARLDAIFDDHFTHETGDLLISRGSIEDLVRAEPDTLRRLAIAAIGAIGDRPPPREPEQTRLLDFMRAPRGGGITLAGCRIVAKHDMIRIFRELAACPPRVALGTWWDNRWYVTGPDAPGLTIGALGVDIDLTPWRDGPIPRASALAHPAVRSGDTLIAAPTVGLSGDYTVDVRCDPRAAFRRRGRFFN</sequence>
<name>A0A0M6YIY9_9RHOB</name>
<evidence type="ECO:0000256" key="3">
    <source>
        <dbReference type="ARBA" id="ARBA00022741"/>
    </source>
</evidence>
<dbReference type="RefSeq" id="WP_055085028.1">
    <property type="nucleotide sequence ID" value="NZ_CXSU01000012.1"/>
</dbReference>
<evidence type="ECO:0000313" key="9">
    <source>
        <dbReference type="Proteomes" id="UP000049222"/>
    </source>
</evidence>
<dbReference type="PANTHER" id="PTHR43033:SF1">
    <property type="entry name" value="TRNA(ILE)-LYSIDINE SYNTHASE-RELATED"/>
    <property type="match status" value="1"/>
</dbReference>
<dbReference type="GO" id="GO:0005737">
    <property type="term" value="C:cytoplasm"/>
    <property type="evidence" value="ECO:0007669"/>
    <property type="project" value="UniProtKB-SubCell"/>
</dbReference>
<evidence type="ECO:0000256" key="1">
    <source>
        <dbReference type="ARBA" id="ARBA00022598"/>
    </source>
</evidence>
<dbReference type="InterPro" id="IPR012795">
    <property type="entry name" value="tRNA_Ile_lys_synt_N"/>
</dbReference>
<gene>
    <name evidence="6 8" type="primary">tilS</name>
    <name evidence="8" type="ORF">JDO7802_01937</name>
</gene>
<dbReference type="NCBIfam" id="TIGR02432">
    <property type="entry name" value="lysidine_TilS_N"/>
    <property type="match status" value="1"/>
</dbReference>
<dbReference type="EC" id="6.3.4.19" evidence="6"/>
<dbReference type="CDD" id="cd01992">
    <property type="entry name" value="TilS_N"/>
    <property type="match status" value="1"/>
</dbReference>
<reference evidence="8 9" key="1">
    <citation type="submission" date="2015-07" db="EMBL/GenBank/DDBJ databases">
        <authorList>
            <person name="Noorani M."/>
        </authorList>
    </citation>
    <scope>NUCLEOTIDE SEQUENCE [LARGE SCALE GENOMIC DNA]</scope>
    <source>
        <strain evidence="8 9">CECT 7802</strain>
    </source>
</reference>
<dbReference type="AlphaFoldDB" id="A0A0M6YIY9"/>
<dbReference type="InterPro" id="IPR012094">
    <property type="entry name" value="tRNA_Ile_lys_synt"/>
</dbReference>
<feature type="binding site" evidence="6">
    <location>
        <begin position="34"/>
        <end position="39"/>
    </location>
    <ligand>
        <name>ATP</name>
        <dbReference type="ChEBI" id="CHEBI:30616"/>
    </ligand>
</feature>
<dbReference type="GO" id="GO:0032267">
    <property type="term" value="F:tRNA(Ile)-lysidine synthase activity"/>
    <property type="evidence" value="ECO:0007669"/>
    <property type="project" value="UniProtKB-EC"/>
</dbReference>
<comment type="subcellular location">
    <subcellularLocation>
        <location evidence="6">Cytoplasm</location>
    </subcellularLocation>
</comment>
<keyword evidence="3 6" id="KW-0547">Nucleotide-binding</keyword>
<evidence type="ECO:0000313" key="8">
    <source>
        <dbReference type="EMBL" id="CTQ49920.1"/>
    </source>
</evidence>
<keyword evidence="9" id="KW-1185">Reference proteome</keyword>
<comment type="domain">
    <text evidence="6">The N-terminal region contains the highly conserved SGGXDS motif, predicted to be a P-loop motif involved in ATP binding.</text>
</comment>
<accession>A0A0M6YIY9</accession>
<dbReference type="GO" id="GO:0005524">
    <property type="term" value="F:ATP binding"/>
    <property type="evidence" value="ECO:0007669"/>
    <property type="project" value="UniProtKB-UniRule"/>
</dbReference>
<dbReference type="Proteomes" id="UP000049222">
    <property type="component" value="Unassembled WGS sequence"/>
</dbReference>
<keyword evidence="4 6" id="KW-0067">ATP-binding</keyword>
<proteinExistence type="inferred from homology"/>
<feature type="domain" description="tRNA(Ile)-lysidine/2-thiocytidine synthase N-terminal" evidence="7">
    <location>
        <begin position="30"/>
        <end position="207"/>
    </location>
</feature>
<dbReference type="HAMAP" id="MF_01161">
    <property type="entry name" value="tRNA_Ile_lys_synt"/>
    <property type="match status" value="1"/>
</dbReference>
<keyword evidence="6" id="KW-0963">Cytoplasm</keyword>
<evidence type="ECO:0000256" key="5">
    <source>
        <dbReference type="ARBA" id="ARBA00048539"/>
    </source>
</evidence>
<dbReference type="InterPro" id="IPR011063">
    <property type="entry name" value="TilS/TtcA_N"/>
</dbReference>